<dbReference type="AlphaFoldDB" id="A0A0R1DUG3"/>
<evidence type="ECO:0000313" key="2">
    <source>
        <dbReference type="Proteomes" id="UP000002282"/>
    </source>
</evidence>
<dbReference type="Proteomes" id="UP000002282">
    <property type="component" value="Chromosome 2R"/>
</dbReference>
<gene>
    <name evidence="1" type="primary">Dyak\GE13446</name>
    <name evidence="1" type="synonym">dyak_GLEANR_13656</name>
    <name evidence="1" type="synonym">GE13446</name>
    <name evidence="1" type="ORF">Dyak_GE13446</name>
</gene>
<sequence length="210" mass="22383">MITVYKQNTRQIKQRPYILPHRCRSVGSIECRTYGQSSWLFGVLWEITKHLLEAIIEIVPNREACWSRTVKSRICRQFNPFYIGPYPERACGDCPYGQYSGFTRCGWSGGNGPFGTTFCDSRYGGGGRRCGGGCGGCGGGGRGREGCGGCGGGGRGGCGPSCGPRSGGSSWCPGYSPYYQSPCGADSCMMCSSGFGCCGQSCRTSCYSCC</sequence>
<dbReference type="KEGG" id="dya:Dyak_GE13446"/>
<name>A0A0R1DUG3_DROYA</name>
<proteinExistence type="predicted"/>
<keyword evidence="2" id="KW-1185">Reference proteome</keyword>
<accession>A0A0R1DUG3</accession>
<dbReference type="EMBL" id="CM000158">
    <property type="protein sequence ID" value="KRJ99458.1"/>
    <property type="molecule type" value="Genomic_DNA"/>
</dbReference>
<organism evidence="1 2">
    <name type="scientific">Drosophila yakuba</name>
    <name type="common">Fruit fly</name>
    <dbReference type="NCBI Taxonomy" id="7245"/>
    <lineage>
        <taxon>Eukaryota</taxon>
        <taxon>Metazoa</taxon>
        <taxon>Ecdysozoa</taxon>
        <taxon>Arthropoda</taxon>
        <taxon>Hexapoda</taxon>
        <taxon>Insecta</taxon>
        <taxon>Pterygota</taxon>
        <taxon>Neoptera</taxon>
        <taxon>Endopterygota</taxon>
        <taxon>Diptera</taxon>
        <taxon>Brachycera</taxon>
        <taxon>Muscomorpha</taxon>
        <taxon>Ephydroidea</taxon>
        <taxon>Drosophilidae</taxon>
        <taxon>Drosophila</taxon>
        <taxon>Sophophora</taxon>
    </lineage>
</organism>
<evidence type="ECO:0000313" key="1">
    <source>
        <dbReference type="EMBL" id="KRJ99458.1"/>
    </source>
</evidence>
<reference evidence="1 2" key="2">
    <citation type="journal article" date="2007" name="PLoS Biol.">
        <title>Principles of genome evolution in the Drosophila melanogaster species group.</title>
        <authorList>
            <person name="Ranz J.M."/>
            <person name="Maurin D."/>
            <person name="Chan Y.S."/>
            <person name="von Grotthuss M."/>
            <person name="Hillier L.W."/>
            <person name="Roote J."/>
            <person name="Ashburner M."/>
            <person name="Bergman C.M."/>
        </authorList>
    </citation>
    <scope>NUCLEOTIDE SEQUENCE [LARGE SCALE GENOMIC DNA]</scope>
    <source>
        <strain evidence="2">Tai18E2 / Tucson 14021-0261.01</strain>
    </source>
</reference>
<reference evidence="1 2" key="1">
    <citation type="journal article" date="2007" name="Nature">
        <title>Evolution of genes and genomes on the Drosophila phylogeny.</title>
        <authorList>
            <consortium name="Drosophila 12 Genomes Consortium"/>
            <person name="Clark A.G."/>
            <person name="Eisen M.B."/>
            <person name="Smith D.R."/>
            <person name="Bergman C.M."/>
            <person name="Oliver B."/>
            <person name="Markow T.A."/>
            <person name="Kaufman T.C."/>
            <person name="Kellis M."/>
            <person name="Gelbart W."/>
            <person name="Iyer V.N."/>
            <person name="Pollard D.A."/>
            <person name="Sackton T.B."/>
            <person name="Larracuente A.M."/>
            <person name="Singh N.D."/>
            <person name="Abad J.P."/>
            <person name="Abt D.N."/>
            <person name="Adryan B."/>
            <person name="Aguade M."/>
            <person name="Akashi H."/>
            <person name="Anderson W.W."/>
            <person name="Aquadro C.F."/>
            <person name="Ardell D.H."/>
            <person name="Arguello R."/>
            <person name="Artieri C.G."/>
            <person name="Barbash D.A."/>
            <person name="Barker D."/>
            <person name="Barsanti P."/>
            <person name="Batterham P."/>
            <person name="Batzoglou S."/>
            <person name="Begun D."/>
            <person name="Bhutkar A."/>
            <person name="Blanco E."/>
            <person name="Bosak S.A."/>
            <person name="Bradley R.K."/>
            <person name="Brand A.D."/>
            <person name="Brent M.R."/>
            <person name="Brooks A.N."/>
            <person name="Brown R.H."/>
            <person name="Butlin R.K."/>
            <person name="Caggese C."/>
            <person name="Calvi B.R."/>
            <person name="Bernardo de Carvalho A."/>
            <person name="Caspi A."/>
            <person name="Castrezana S."/>
            <person name="Celniker S.E."/>
            <person name="Chang J.L."/>
            <person name="Chapple C."/>
            <person name="Chatterji S."/>
            <person name="Chinwalla A."/>
            <person name="Civetta A."/>
            <person name="Clifton S.W."/>
            <person name="Comeron J.M."/>
            <person name="Costello J.C."/>
            <person name="Coyne J.A."/>
            <person name="Daub J."/>
            <person name="David R.G."/>
            <person name="Delcher A.L."/>
            <person name="Delehaunty K."/>
            <person name="Do C.B."/>
            <person name="Ebling H."/>
            <person name="Edwards K."/>
            <person name="Eickbush T."/>
            <person name="Evans J.D."/>
            <person name="Filipski A."/>
            <person name="Findeiss S."/>
            <person name="Freyhult E."/>
            <person name="Fulton L."/>
            <person name="Fulton R."/>
            <person name="Garcia A.C."/>
            <person name="Gardiner A."/>
            <person name="Garfield D.A."/>
            <person name="Garvin B.E."/>
            <person name="Gibson G."/>
            <person name="Gilbert D."/>
            <person name="Gnerre S."/>
            <person name="Godfrey J."/>
            <person name="Good R."/>
            <person name="Gotea V."/>
            <person name="Gravely B."/>
            <person name="Greenberg A.J."/>
            <person name="Griffiths-Jones S."/>
            <person name="Gross S."/>
            <person name="Guigo R."/>
            <person name="Gustafson E.A."/>
            <person name="Haerty W."/>
            <person name="Hahn M.W."/>
            <person name="Halligan D.L."/>
            <person name="Halpern A.L."/>
            <person name="Halter G.M."/>
            <person name="Han M.V."/>
            <person name="Heger A."/>
            <person name="Hillier L."/>
            <person name="Hinrichs A.S."/>
            <person name="Holmes I."/>
            <person name="Hoskins R.A."/>
            <person name="Hubisz M.J."/>
            <person name="Hultmark D."/>
            <person name="Huntley M.A."/>
            <person name="Jaffe D.B."/>
            <person name="Jagadeeshan S."/>
            <person name="Jeck W.R."/>
            <person name="Johnson J."/>
            <person name="Jones C.D."/>
            <person name="Jordan W.C."/>
            <person name="Karpen G.H."/>
            <person name="Kataoka E."/>
            <person name="Keightley P.D."/>
            <person name="Kheradpour P."/>
            <person name="Kirkness E.F."/>
            <person name="Koerich L.B."/>
            <person name="Kristiansen K."/>
            <person name="Kudrna D."/>
            <person name="Kulathinal R.J."/>
            <person name="Kumar S."/>
            <person name="Kwok R."/>
            <person name="Lander E."/>
            <person name="Langley C.H."/>
            <person name="Lapoint R."/>
            <person name="Lazzaro B.P."/>
            <person name="Lee S.J."/>
            <person name="Levesque L."/>
            <person name="Li R."/>
            <person name="Lin C.F."/>
            <person name="Lin M.F."/>
            <person name="Lindblad-Toh K."/>
            <person name="Llopart A."/>
            <person name="Long M."/>
            <person name="Low L."/>
            <person name="Lozovsky E."/>
            <person name="Lu J."/>
            <person name="Luo M."/>
            <person name="Machado C.A."/>
            <person name="Makalowski W."/>
            <person name="Marzo M."/>
            <person name="Matsuda M."/>
            <person name="Matzkin L."/>
            <person name="McAllister B."/>
            <person name="McBride C.S."/>
            <person name="McKernan B."/>
            <person name="McKernan K."/>
            <person name="Mendez-Lago M."/>
            <person name="Minx P."/>
            <person name="Mollenhauer M.U."/>
            <person name="Montooth K."/>
            <person name="Mount S.M."/>
            <person name="Mu X."/>
            <person name="Myers E."/>
            <person name="Negre B."/>
            <person name="Newfeld S."/>
            <person name="Nielsen R."/>
            <person name="Noor M.A."/>
            <person name="O'Grady P."/>
            <person name="Pachter L."/>
            <person name="Papaceit M."/>
            <person name="Parisi M.J."/>
            <person name="Parisi M."/>
            <person name="Parts L."/>
            <person name="Pedersen J.S."/>
            <person name="Pesole G."/>
            <person name="Phillippy A.M."/>
            <person name="Ponting C.P."/>
            <person name="Pop M."/>
            <person name="Porcelli D."/>
            <person name="Powell J.R."/>
            <person name="Prohaska S."/>
            <person name="Pruitt K."/>
            <person name="Puig M."/>
            <person name="Quesneville H."/>
            <person name="Ram K.R."/>
            <person name="Rand D."/>
            <person name="Rasmussen M.D."/>
            <person name="Reed L.K."/>
            <person name="Reenan R."/>
            <person name="Reily A."/>
            <person name="Remington K.A."/>
            <person name="Rieger T.T."/>
            <person name="Ritchie M.G."/>
            <person name="Robin C."/>
            <person name="Rogers Y.H."/>
            <person name="Rohde C."/>
            <person name="Rozas J."/>
            <person name="Rubenfield M.J."/>
            <person name="Ruiz A."/>
            <person name="Russo S."/>
            <person name="Salzberg S.L."/>
            <person name="Sanchez-Gracia A."/>
            <person name="Saranga D.J."/>
            <person name="Sato H."/>
            <person name="Schaeffer S.W."/>
            <person name="Schatz M.C."/>
            <person name="Schlenke T."/>
            <person name="Schwartz R."/>
            <person name="Segarra C."/>
            <person name="Singh R.S."/>
            <person name="Sirot L."/>
            <person name="Sirota M."/>
            <person name="Sisneros N.B."/>
            <person name="Smith C.D."/>
            <person name="Smith T.F."/>
            <person name="Spieth J."/>
            <person name="Stage D.E."/>
            <person name="Stark A."/>
            <person name="Stephan W."/>
            <person name="Strausberg R.L."/>
            <person name="Strempel S."/>
            <person name="Sturgill D."/>
            <person name="Sutton G."/>
            <person name="Sutton G.G."/>
            <person name="Tao W."/>
            <person name="Teichmann S."/>
            <person name="Tobari Y.N."/>
            <person name="Tomimura Y."/>
            <person name="Tsolas J.M."/>
            <person name="Valente V.L."/>
            <person name="Venter E."/>
            <person name="Venter J.C."/>
            <person name="Vicario S."/>
            <person name="Vieira F.G."/>
            <person name="Vilella A.J."/>
            <person name="Villasante A."/>
            <person name="Walenz B."/>
            <person name="Wang J."/>
            <person name="Wasserman M."/>
            <person name="Watts T."/>
            <person name="Wilson D."/>
            <person name="Wilson R.K."/>
            <person name="Wing R.A."/>
            <person name="Wolfner M.F."/>
            <person name="Wong A."/>
            <person name="Wong G.K."/>
            <person name="Wu C.I."/>
            <person name="Wu G."/>
            <person name="Yamamoto D."/>
            <person name="Yang H.P."/>
            <person name="Yang S.P."/>
            <person name="Yorke J.A."/>
            <person name="Yoshida K."/>
            <person name="Zdobnov E."/>
            <person name="Zhang P."/>
            <person name="Zhang Y."/>
            <person name="Zimin A.V."/>
            <person name="Baldwin J."/>
            <person name="Abdouelleil A."/>
            <person name="Abdulkadir J."/>
            <person name="Abebe A."/>
            <person name="Abera B."/>
            <person name="Abreu J."/>
            <person name="Acer S.C."/>
            <person name="Aftuck L."/>
            <person name="Alexander A."/>
            <person name="An P."/>
            <person name="Anderson E."/>
            <person name="Anderson S."/>
            <person name="Arachi H."/>
            <person name="Azer M."/>
            <person name="Bachantsang P."/>
            <person name="Barry A."/>
            <person name="Bayul T."/>
            <person name="Berlin A."/>
            <person name="Bessette D."/>
            <person name="Bloom T."/>
            <person name="Blye J."/>
            <person name="Boguslavskiy L."/>
            <person name="Bonnet C."/>
            <person name="Boukhgalter B."/>
            <person name="Bourzgui I."/>
            <person name="Brown A."/>
            <person name="Cahill P."/>
            <person name="Channer S."/>
            <person name="Cheshatsang Y."/>
            <person name="Chuda L."/>
            <person name="Citroen M."/>
            <person name="Collymore A."/>
            <person name="Cooke P."/>
            <person name="Costello M."/>
            <person name="D'Aco K."/>
            <person name="Daza R."/>
            <person name="De Haan G."/>
            <person name="DeGray S."/>
            <person name="DeMaso C."/>
            <person name="Dhargay N."/>
            <person name="Dooley K."/>
            <person name="Dooley E."/>
            <person name="Doricent M."/>
            <person name="Dorje P."/>
            <person name="Dorjee K."/>
            <person name="Dupes A."/>
            <person name="Elong R."/>
            <person name="Falk J."/>
            <person name="Farina A."/>
            <person name="Faro S."/>
            <person name="Ferguson D."/>
            <person name="Fisher S."/>
            <person name="Foley C.D."/>
            <person name="Franke A."/>
            <person name="Friedrich D."/>
            <person name="Gadbois L."/>
            <person name="Gearin G."/>
            <person name="Gearin C.R."/>
            <person name="Giannoukos G."/>
            <person name="Goode T."/>
            <person name="Graham J."/>
            <person name="Grandbois E."/>
            <person name="Grewal S."/>
            <person name="Gyaltsen K."/>
            <person name="Hafez N."/>
            <person name="Hagos B."/>
            <person name="Hall J."/>
            <person name="Henson C."/>
            <person name="Hollinger A."/>
            <person name="Honan T."/>
            <person name="Huard M.D."/>
            <person name="Hughes L."/>
            <person name="Hurhula B."/>
            <person name="Husby M.E."/>
            <person name="Kamat A."/>
            <person name="Kanga B."/>
            <person name="Kashin S."/>
            <person name="Khazanovich D."/>
            <person name="Kisner P."/>
            <person name="Lance K."/>
            <person name="Lara M."/>
            <person name="Lee W."/>
            <person name="Lennon N."/>
            <person name="Letendre F."/>
            <person name="LeVine R."/>
            <person name="Lipovsky A."/>
            <person name="Liu X."/>
            <person name="Liu J."/>
            <person name="Liu S."/>
            <person name="Lokyitsang T."/>
            <person name="Lokyitsang Y."/>
            <person name="Lubonja R."/>
            <person name="Lui A."/>
            <person name="MacDonald P."/>
            <person name="Magnisalis V."/>
            <person name="Maru K."/>
            <person name="Matthews C."/>
            <person name="McCusker W."/>
            <person name="McDonough S."/>
            <person name="Mehta T."/>
            <person name="Meldrim J."/>
            <person name="Meneus L."/>
            <person name="Mihai O."/>
            <person name="Mihalev A."/>
            <person name="Mihova T."/>
            <person name="Mittelman R."/>
            <person name="Mlenga V."/>
            <person name="Montmayeur A."/>
            <person name="Mulrain L."/>
            <person name="Navidi A."/>
            <person name="Naylor J."/>
            <person name="Negash T."/>
            <person name="Nguyen T."/>
            <person name="Nguyen N."/>
            <person name="Nicol R."/>
            <person name="Norbu C."/>
            <person name="Norbu N."/>
            <person name="Novod N."/>
            <person name="O'Neill B."/>
            <person name="Osman S."/>
            <person name="Markiewicz E."/>
            <person name="Oyono O.L."/>
            <person name="Patti C."/>
            <person name="Phunkhang P."/>
            <person name="Pierre F."/>
            <person name="Priest M."/>
            <person name="Raghuraman S."/>
            <person name="Rege F."/>
            <person name="Reyes R."/>
            <person name="Rise C."/>
            <person name="Rogov P."/>
            <person name="Ross K."/>
            <person name="Ryan E."/>
            <person name="Settipalli S."/>
            <person name="Shea T."/>
            <person name="Sherpa N."/>
            <person name="Shi L."/>
            <person name="Shih D."/>
            <person name="Sparrow T."/>
            <person name="Spaulding J."/>
            <person name="Stalker J."/>
            <person name="Stange-Thomann N."/>
            <person name="Stavropoulos S."/>
            <person name="Stone C."/>
            <person name="Strader C."/>
            <person name="Tesfaye S."/>
            <person name="Thomson T."/>
            <person name="Thoulutsang Y."/>
            <person name="Thoulutsang D."/>
            <person name="Topham K."/>
            <person name="Topping I."/>
            <person name="Tsamla T."/>
            <person name="Vassiliev H."/>
            <person name="Vo A."/>
            <person name="Wangchuk T."/>
            <person name="Wangdi T."/>
            <person name="Weiand M."/>
            <person name="Wilkinson J."/>
            <person name="Wilson A."/>
            <person name="Yadav S."/>
            <person name="Young G."/>
            <person name="Yu Q."/>
            <person name="Zembek L."/>
            <person name="Zhong D."/>
            <person name="Zimmer A."/>
            <person name="Zwirko Z."/>
            <person name="Jaffe D.B."/>
            <person name="Alvarez P."/>
            <person name="Brockman W."/>
            <person name="Butler J."/>
            <person name="Chin C."/>
            <person name="Gnerre S."/>
            <person name="Grabherr M."/>
            <person name="Kleber M."/>
            <person name="Mauceli E."/>
            <person name="MacCallum I."/>
        </authorList>
    </citation>
    <scope>NUCLEOTIDE SEQUENCE [LARGE SCALE GENOMIC DNA]</scope>
    <source>
        <strain evidence="2">Tai18E2 / Tucson 14021-0261.01</strain>
    </source>
</reference>
<protein>
    <submittedName>
        <fullName evidence="1">Uncharacterized protein, isoform B</fullName>
    </submittedName>
</protein>
<dbReference type="OrthoDB" id="7870242at2759"/>